<feature type="compositionally biased region" description="Acidic residues" evidence="1">
    <location>
        <begin position="50"/>
        <end position="62"/>
    </location>
</feature>
<proteinExistence type="predicted"/>
<dbReference type="Pfam" id="PF01522">
    <property type="entry name" value="Polysacc_deac_1"/>
    <property type="match status" value="1"/>
</dbReference>
<comment type="caution">
    <text evidence="3">The sequence shown here is derived from an EMBL/GenBank/DDBJ whole genome shotgun (WGS) entry which is preliminary data.</text>
</comment>
<dbReference type="GO" id="GO:0016810">
    <property type="term" value="F:hydrolase activity, acting on carbon-nitrogen (but not peptide) bonds"/>
    <property type="evidence" value="ECO:0007669"/>
    <property type="project" value="InterPro"/>
</dbReference>
<dbReference type="Gene3D" id="3.20.20.370">
    <property type="entry name" value="Glycoside hydrolase/deacetylase"/>
    <property type="match status" value="1"/>
</dbReference>
<dbReference type="Proteomes" id="UP000480185">
    <property type="component" value="Unassembled WGS sequence"/>
</dbReference>
<dbReference type="CDD" id="cd10917">
    <property type="entry name" value="CE4_NodB_like_6s_7s"/>
    <property type="match status" value="1"/>
</dbReference>
<dbReference type="InterPro" id="IPR050248">
    <property type="entry name" value="Polysacc_deacetylase_ArnD"/>
</dbReference>
<gene>
    <name evidence="3" type="ORF">GH754_04315</name>
</gene>
<name>A0A6G1X3L8_9BACI</name>
<dbReference type="GO" id="GO:0005975">
    <property type="term" value="P:carbohydrate metabolic process"/>
    <property type="evidence" value="ECO:0007669"/>
    <property type="project" value="InterPro"/>
</dbReference>
<dbReference type="PROSITE" id="PS51677">
    <property type="entry name" value="NODB"/>
    <property type="match status" value="1"/>
</dbReference>
<dbReference type="SUPFAM" id="SSF88713">
    <property type="entry name" value="Glycoside hydrolase/deacetylase"/>
    <property type="match status" value="1"/>
</dbReference>
<accession>A0A6G1X3L8</accession>
<keyword evidence="4" id="KW-1185">Reference proteome</keyword>
<evidence type="ECO:0000313" key="3">
    <source>
        <dbReference type="EMBL" id="MRG85554.1"/>
    </source>
</evidence>
<feature type="region of interest" description="Disordered" evidence="1">
    <location>
        <begin position="11"/>
        <end position="79"/>
    </location>
</feature>
<feature type="domain" description="NodB homology" evidence="2">
    <location>
        <begin position="99"/>
        <end position="279"/>
    </location>
</feature>
<dbReference type="OrthoDB" id="9806342at2"/>
<dbReference type="InterPro" id="IPR011330">
    <property type="entry name" value="Glyco_hydro/deAcase_b/a-brl"/>
</dbReference>
<reference evidence="3 4" key="1">
    <citation type="submission" date="2019-11" db="EMBL/GenBank/DDBJ databases">
        <authorList>
            <person name="Li J."/>
        </authorList>
    </citation>
    <scope>NUCLEOTIDE SEQUENCE [LARGE SCALE GENOMIC DNA]</scope>
    <source>
        <strain evidence="3 4">J4</strain>
    </source>
</reference>
<evidence type="ECO:0000259" key="2">
    <source>
        <dbReference type="PROSITE" id="PS51677"/>
    </source>
</evidence>
<feature type="compositionally biased region" description="Acidic residues" evidence="1">
    <location>
        <begin position="27"/>
        <end position="41"/>
    </location>
</feature>
<dbReference type="InterPro" id="IPR002509">
    <property type="entry name" value="NODB_dom"/>
</dbReference>
<evidence type="ECO:0000313" key="4">
    <source>
        <dbReference type="Proteomes" id="UP000480185"/>
    </source>
</evidence>
<organism evidence="3 4">
    <name type="scientific">Salinibacillus xinjiangensis</name>
    <dbReference type="NCBI Taxonomy" id="1229268"/>
    <lineage>
        <taxon>Bacteria</taxon>
        <taxon>Bacillati</taxon>
        <taxon>Bacillota</taxon>
        <taxon>Bacilli</taxon>
        <taxon>Bacillales</taxon>
        <taxon>Bacillaceae</taxon>
        <taxon>Salinibacillus</taxon>
    </lineage>
</organism>
<evidence type="ECO:0000256" key="1">
    <source>
        <dbReference type="SAM" id="MobiDB-lite"/>
    </source>
</evidence>
<dbReference type="PANTHER" id="PTHR10587">
    <property type="entry name" value="GLYCOSYL TRANSFERASE-RELATED"/>
    <property type="match status" value="1"/>
</dbReference>
<dbReference type="EMBL" id="WJNH01000002">
    <property type="protein sequence ID" value="MRG85554.1"/>
    <property type="molecule type" value="Genomic_DNA"/>
</dbReference>
<protein>
    <submittedName>
        <fullName evidence="3">Polysaccharide deacetylase family protein</fullName>
    </submittedName>
</protein>
<sequence length="287" mass="32796">MLLLLFFTAACGKNEEEGMQDGNENPETNEVEEEEQQETENQESGKEQQEEGNEETPSESTEEEAKPEEQEPEDKNVKPMYEVSDVWSIKPIDEKANEKVVLLTIDDAPEEYAVDMAKTLKELNAPAIFFVNGHFIDTEEEQARLKEIADMGFAIGNHTYNHTKLDEVSEEEQRKEVVELNDLIEKVIGERPKFFRAPHGVNTDYVKTLVKEEGMTLMNWSYGYDFKADYMTEDSIRDIMINTELLSDGANLLMHDREWTAAALADIVTGLRDKGYEMVDPNLIQTP</sequence>
<feature type="compositionally biased region" description="Basic and acidic residues" evidence="1">
    <location>
        <begin position="63"/>
        <end position="77"/>
    </location>
</feature>
<dbReference type="AlphaFoldDB" id="A0A6G1X3L8"/>